<reference evidence="1" key="1">
    <citation type="journal article" date="2012" name="Nat. Genet.">
        <title>Whole-genome sequence of Schistosoma haematobium.</title>
        <authorList>
            <person name="Young N.D."/>
            <person name="Jex A.R."/>
            <person name="Li B."/>
            <person name="Liu S."/>
            <person name="Yang L."/>
            <person name="Xiong Z."/>
            <person name="Li Y."/>
            <person name="Cantacessi C."/>
            <person name="Hall R.S."/>
            <person name="Xu X."/>
            <person name="Chen F."/>
            <person name="Wu X."/>
            <person name="Zerlotini A."/>
            <person name="Oliveira G."/>
            <person name="Hofmann A."/>
            <person name="Zhang G."/>
            <person name="Fang X."/>
            <person name="Kang Y."/>
            <person name="Campbell B.E."/>
            <person name="Loukas A."/>
            <person name="Ranganathan S."/>
            <person name="Rollinson D."/>
            <person name="Rinaldi G."/>
            <person name="Brindley P.J."/>
            <person name="Yang H."/>
            <person name="Wang J."/>
            <person name="Wang J."/>
            <person name="Gasser R.B."/>
        </authorList>
    </citation>
    <scope>NUCLEOTIDE SEQUENCE [LARGE SCALE GENOMIC DNA]</scope>
</reference>
<dbReference type="EMBL" id="KL250693">
    <property type="protein sequence ID" value="KGB35522.1"/>
    <property type="molecule type" value="Genomic_DNA"/>
</dbReference>
<organism evidence="1">
    <name type="scientific">Schistosoma haematobium</name>
    <name type="common">Blood fluke</name>
    <dbReference type="NCBI Taxonomy" id="6185"/>
    <lineage>
        <taxon>Eukaryota</taxon>
        <taxon>Metazoa</taxon>
        <taxon>Spiralia</taxon>
        <taxon>Lophotrochozoa</taxon>
        <taxon>Platyhelminthes</taxon>
        <taxon>Trematoda</taxon>
        <taxon>Digenea</taxon>
        <taxon>Strigeidida</taxon>
        <taxon>Schistosomatoidea</taxon>
        <taxon>Schistosomatidae</taxon>
        <taxon>Schistosoma</taxon>
    </lineage>
</organism>
<sequence>LSKLVEGMINELMSEYIDKNNFLHEAQHRFRKDRSYEPDLL</sequence>
<dbReference type="AlphaFoldDB" id="A0A094ZN53"/>
<name>A0A094ZN53_SCHHA</name>
<accession>A0A094ZN53</accession>
<protein>
    <submittedName>
        <fullName evidence="1">Uncharacterized protein</fullName>
    </submittedName>
</protein>
<gene>
    <name evidence="1" type="ORF">MS3_03763</name>
</gene>
<evidence type="ECO:0000313" key="1">
    <source>
        <dbReference type="EMBL" id="KGB35522.1"/>
    </source>
</evidence>
<feature type="non-terminal residue" evidence="1">
    <location>
        <position position="1"/>
    </location>
</feature>
<feature type="non-terminal residue" evidence="1">
    <location>
        <position position="41"/>
    </location>
</feature>
<proteinExistence type="predicted"/>